<organism evidence="9 10">
    <name type="scientific">Mobilicoccus pelagius NBRC 104925</name>
    <dbReference type="NCBI Taxonomy" id="1089455"/>
    <lineage>
        <taxon>Bacteria</taxon>
        <taxon>Bacillati</taxon>
        <taxon>Actinomycetota</taxon>
        <taxon>Actinomycetes</taxon>
        <taxon>Micrococcales</taxon>
        <taxon>Dermatophilaceae</taxon>
        <taxon>Mobilicoccus</taxon>
    </lineage>
</organism>
<dbReference type="STRING" id="1089455.MOPEL_096_00140"/>
<dbReference type="InterPro" id="IPR003660">
    <property type="entry name" value="HAMP_dom"/>
</dbReference>
<feature type="domain" description="Methyl-accepting transducer" evidence="7">
    <location>
        <begin position="289"/>
        <end position="518"/>
    </location>
</feature>
<dbReference type="CDD" id="cd06225">
    <property type="entry name" value="HAMP"/>
    <property type="match status" value="1"/>
</dbReference>
<feature type="transmembrane region" description="Helical" evidence="6">
    <location>
        <begin position="208"/>
        <end position="226"/>
    </location>
</feature>
<comment type="similarity">
    <text evidence="4">Belongs to the methyl-accepting chemotaxis (MCP) protein family.</text>
</comment>
<comment type="caution">
    <text evidence="9">The sequence shown here is derived from an EMBL/GenBank/DDBJ whole genome shotgun (WGS) entry which is preliminary data.</text>
</comment>
<dbReference type="PANTHER" id="PTHR32089:SF112">
    <property type="entry name" value="LYSOZYME-LIKE PROTEIN-RELATED"/>
    <property type="match status" value="1"/>
</dbReference>
<evidence type="ECO:0000313" key="10">
    <source>
        <dbReference type="Proteomes" id="UP000004367"/>
    </source>
</evidence>
<feature type="transmembrane region" description="Helical" evidence="6">
    <location>
        <begin position="24"/>
        <end position="43"/>
    </location>
</feature>
<evidence type="ECO:0000256" key="3">
    <source>
        <dbReference type="ARBA" id="ARBA00023224"/>
    </source>
</evidence>
<dbReference type="eggNOG" id="COG0840">
    <property type="taxonomic scope" value="Bacteria"/>
</dbReference>
<evidence type="ECO:0000256" key="4">
    <source>
        <dbReference type="ARBA" id="ARBA00029447"/>
    </source>
</evidence>
<evidence type="ECO:0000259" key="7">
    <source>
        <dbReference type="PROSITE" id="PS50111"/>
    </source>
</evidence>
<dbReference type="Pfam" id="PF00672">
    <property type="entry name" value="HAMP"/>
    <property type="match status" value="1"/>
</dbReference>
<dbReference type="Gene3D" id="1.10.287.950">
    <property type="entry name" value="Methyl-accepting chemotaxis protein"/>
    <property type="match status" value="1"/>
</dbReference>
<name>H5UTE9_9MICO</name>
<dbReference type="PROSITE" id="PS50111">
    <property type="entry name" value="CHEMOTAXIS_TRANSDUC_2"/>
    <property type="match status" value="1"/>
</dbReference>
<evidence type="ECO:0000256" key="2">
    <source>
        <dbReference type="ARBA" id="ARBA00022989"/>
    </source>
</evidence>
<keyword evidence="2 6" id="KW-1133">Transmembrane helix</keyword>
<feature type="domain" description="HAMP" evidence="8">
    <location>
        <begin position="232"/>
        <end position="284"/>
    </location>
</feature>
<keyword evidence="3 5" id="KW-0807">Transducer</keyword>
<keyword evidence="10" id="KW-1185">Reference proteome</keyword>
<dbReference type="GO" id="GO:0007165">
    <property type="term" value="P:signal transduction"/>
    <property type="evidence" value="ECO:0007669"/>
    <property type="project" value="UniProtKB-KW"/>
</dbReference>
<dbReference type="RefSeq" id="WP_009482905.1">
    <property type="nucleotide sequence ID" value="NZ_BAFE01000073.1"/>
</dbReference>
<dbReference type="PANTHER" id="PTHR32089">
    <property type="entry name" value="METHYL-ACCEPTING CHEMOTAXIS PROTEIN MCPB"/>
    <property type="match status" value="1"/>
</dbReference>
<evidence type="ECO:0000313" key="9">
    <source>
        <dbReference type="EMBL" id="GAB49007.1"/>
    </source>
</evidence>
<dbReference type="SMART" id="SM00304">
    <property type="entry name" value="HAMP"/>
    <property type="match status" value="1"/>
</dbReference>
<protein>
    <submittedName>
        <fullName evidence="9">Putative methyl-accepting chemotaxis protein</fullName>
    </submittedName>
</protein>
<evidence type="ECO:0000256" key="5">
    <source>
        <dbReference type="PROSITE-ProRule" id="PRU00284"/>
    </source>
</evidence>
<dbReference type="SMART" id="SM00283">
    <property type="entry name" value="MA"/>
    <property type="match status" value="1"/>
</dbReference>
<keyword evidence="6" id="KW-0472">Membrane</keyword>
<dbReference type="InterPro" id="IPR004089">
    <property type="entry name" value="MCPsignal_dom"/>
</dbReference>
<gene>
    <name evidence="9" type="ORF">MOPEL_096_00140</name>
</gene>
<dbReference type="PROSITE" id="PS50885">
    <property type="entry name" value="HAMP"/>
    <property type="match status" value="1"/>
</dbReference>
<proteinExistence type="inferred from homology"/>
<evidence type="ECO:0000259" key="8">
    <source>
        <dbReference type="PROSITE" id="PS50885"/>
    </source>
</evidence>
<sequence length="547" mass="55669">MSISEHDVPDTTPTRRRVGIRAKLTALGGSGLLVAVLLTLLNLSSLARLDAAAESQAGALTAGRLVEAVNGEISELDGQQNGYLLEADEIGAKAVDPSSPSRAAYLEASKELDTHLKELGAGADSAEGKQAFATMAKAVDGWKANDDRIAGLVKTGKPADLAEAKRLGATESAASVNEIRSAYGEIDSAITTAVAQSKAAAASAENRAMWISLAGLLLAALALTVLTGRISGNILRGVRSVLTSVRAMGEGDLRVGAEVSTNDEIGDMARALEESRESLRGVLRDVGQASGTVAAASEELTATAAQMNSSATLSAQRADAAAGSAGEVSQNVSTVAAGTEEMTASIREIAKNANDAAGVAASAVQVADRTNGTVAKLGESSVEIGNVIKTITSIAEQTNLLALNATIEAARAGEAGKGFAVVANEVKDLAQETSKATEDIGRRVEAIQVDTEAAVAAISQIGSIIAQINDTQATIASAVEEQTATTNEMGRNVSDASTGATQIAAYVGEVSQASAETTQAAGDTAHAAQELAGRAQELQSLVGRFRY</sequence>
<dbReference type="Proteomes" id="UP000004367">
    <property type="component" value="Unassembled WGS sequence"/>
</dbReference>
<dbReference type="AlphaFoldDB" id="H5UTE9"/>
<reference evidence="9 10" key="1">
    <citation type="submission" date="2012-02" db="EMBL/GenBank/DDBJ databases">
        <title>Whole genome shotgun sequence of Mobilicoccus pelagius NBRC 104925.</title>
        <authorList>
            <person name="Yoshida Y."/>
            <person name="Hosoyama A."/>
            <person name="Tsuchikane K."/>
            <person name="Katsumata H."/>
            <person name="Yamazaki S."/>
            <person name="Fujita N."/>
        </authorList>
    </citation>
    <scope>NUCLEOTIDE SEQUENCE [LARGE SCALE GENOMIC DNA]</scope>
    <source>
        <strain evidence="9 10">NBRC 104925</strain>
    </source>
</reference>
<dbReference type="Pfam" id="PF00015">
    <property type="entry name" value="MCPsignal"/>
    <property type="match status" value="1"/>
</dbReference>
<keyword evidence="1 6" id="KW-0812">Transmembrane</keyword>
<dbReference type="SUPFAM" id="SSF58104">
    <property type="entry name" value="Methyl-accepting chemotaxis protein (MCP) signaling domain"/>
    <property type="match status" value="1"/>
</dbReference>
<accession>H5UTE9</accession>
<dbReference type="OrthoDB" id="5171849at2"/>
<dbReference type="EMBL" id="BAFE01000073">
    <property type="protein sequence ID" value="GAB49007.1"/>
    <property type="molecule type" value="Genomic_DNA"/>
</dbReference>
<evidence type="ECO:0000256" key="6">
    <source>
        <dbReference type="SAM" id="Phobius"/>
    </source>
</evidence>
<evidence type="ECO:0000256" key="1">
    <source>
        <dbReference type="ARBA" id="ARBA00022692"/>
    </source>
</evidence>
<dbReference type="GO" id="GO:0016020">
    <property type="term" value="C:membrane"/>
    <property type="evidence" value="ECO:0007669"/>
    <property type="project" value="InterPro"/>
</dbReference>